<dbReference type="AlphaFoldDB" id="I1R892"/>
<reference evidence="1 2" key="2">
    <citation type="submission" date="2018-04" db="EMBL/GenBank/DDBJ databases">
        <title>OglaRS2 (Oryza glaberrima Reference Sequence Version 2).</title>
        <authorList>
            <person name="Zhang J."/>
            <person name="Kudrna D."/>
            <person name="Lee S."/>
            <person name="Talag J."/>
            <person name="Rajasekar S."/>
            <person name="Wing R.A."/>
        </authorList>
    </citation>
    <scope>NUCLEOTIDE SEQUENCE [LARGE SCALE GENOMIC DNA]</scope>
    <source>
        <strain evidence="1 2">cv. IRGC 96717</strain>
    </source>
</reference>
<proteinExistence type="predicted"/>
<keyword evidence="2" id="KW-1185">Reference proteome</keyword>
<evidence type="ECO:0000313" key="1">
    <source>
        <dbReference type="EnsemblPlants" id="ORGLA12G0174800.1"/>
    </source>
</evidence>
<dbReference type="OMA" id="WGLGMFR"/>
<evidence type="ECO:0000313" key="2">
    <source>
        <dbReference type="Proteomes" id="UP000007306"/>
    </source>
</evidence>
<dbReference type="EnsemblPlants" id="ORGLA12G0174800.1">
    <property type="protein sequence ID" value="ORGLA12G0174800.1"/>
    <property type="gene ID" value="ORGLA12G0174800"/>
</dbReference>
<protein>
    <submittedName>
        <fullName evidence="1">Uncharacterized protein</fullName>
    </submittedName>
</protein>
<dbReference type="Gramene" id="ORGLA12G0174800.1">
    <property type="protein sequence ID" value="ORGLA12G0174800.1"/>
    <property type="gene ID" value="ORGLA12G0174800"/>
</dbReference>
<dbReference type="HOGENOM" id="CLU_2531528_0_0_1"/>
<accession>I1R892</accession>
<dbReference type="Proteomes" id="UP000007306">
    <property type="component" value="Chromosome 12"/>
</dbReference>
<sequence length="85" mass="9577">MRCDPVSLPPGDAAAAAHGWGGWGLGMFRGLRENPILLQSQRKESKPFLSDSWNLSRKNNNLNQSNLLFRFLNLSLLLVSFYSKQ</sequence>
<organism evidence="1 2">
    <name type="scientific">Oryza glaberrima</name>
    <name type="common">African rice</name>
    <dbReference type="NCBI Taxonomy" id="4538"/>
    <lineage>
        <taxon>Eukaryota</taxon>
        <taxon>Viridiplantae</taxon>
        <taxon>Streptophyta</taxon>
        <taxon>Embryophyta</taxon>
        <taxon>Tracheophyta</taxon>
        <taxon>Spermatophyta</taxon>
        <taxon>Magnoliopsida</taxon>
        <taxon>Liliopsida</taxon>
        <taxon>Poales</taxon>
        <taxon>Poaceae</taxon>
        <taxon>BOP clade</taxon>
        <taxon>Oryzoideae</taxon>
        <taxon>Oryzeae</taxon>
        <taxon>Oryzinae</taxon>
        <taxon>Oryza</taxon>
    </lineage>
</organism>
<reference evidence="1" key="1">
    <citation type="submission" date="2015-06" db="UniProtKB">
        <authorList>
            <consortium name="EnsemblPlants"/>
        </authorList>
    </citation>
    <scope>IDENTIFICATION</scope>
</reference>
<name>I1R892_ORYGL</name>